<dbReference type="Gene3D" id="3.40.50.300">
    <property type="entry name" value="P-loop containing nucleotide triphosphate hydrolases"/>
    <property type="match status" value="1"/>
</dbReference>
<dbReference type="EMBL" id="CP117255">
    <property type="protein sequence ID" value="WFR97112.1"/>
    <property type="molecule type" value="Genomic_DNA"/>
</dbReference>
<name>A0AAF1KD36_9HYPH</name>
<accession>A0AAF1KD36</accession>
<dbReference type="RefSeq" id="WP_111223033.1">
    <property type="nucleotide sequence ID" value="NZ_CP117255.1"/>
</dbReference>
<dbReference type="Proteomes" id="UP000249499">
    <property type="component" value="Chromosome"/>
</dbReference>
<evidence type="ECO:0000313" key="2">
    <source>
        <dbReference type="Proteomes" id="UP000249499"/>
    </source>
</evidence>
<dbReference type="AlphaFoldDB" id="A0AAF1KD36"/>
<protein>
    <recommendedName>
        <fullName evidence="3">NACHT domain-containing protein</fullName>
    </recommendedName>
</protein>
<reference evidence="2" key="2">
    <citation type="journal article" date="2023" name="MicrobiologyOpen">
        <title>Genomics of the tumorigenes clade of the family Rhizobiaceae and description of Rhizobium rhododendri sp. nov.</title>
        <authorList>
            <person name="Kuzmanovic N."/>
            <person name="diCenzo G.C."/>
            <person name="Bunk B."/>
            <person name="Sproeer C."/>
            <person name="Fruehling A."/>
            <person name="Neumann-Schaal M."/>
            <person name="Overmann J."/>
            <person name="Smalla K."/>
        </authorList>
    </citation>
    <scope>NUCLEOTIDE SEQUENCE [LARGE SCALE GENOMIC DNA]</scope>
    <source>
        <strain evidence="2">1078</strain>
    </source>
</reference>
<sequence length="164" mass="18509">MPFVIAPIPLFNELCKDVYDGIKKTISLTRDGFLAATEAGISDYYERRLARYEKLHTLLSPHQPVQLRDIFVKPTLACGDLGVTVDSIYDFLAAKRVVVIQGIAGQGKSILIKNLFCEMCRDDHGFIPVFLELRDVDFGKRDIKDVAFEEIFSSNTSYPRCCLP</sequence>
<dbReference type="KEGG" id="rtu:PR017_08420"/>
<organism evidence="1 2">
    <name type="scientific">Rhizobium tumorigenes</name>
    <dbReference type="NCBI Taxonomy" id="2041385"/>
    <lineage>
        <taxon>Bacteria</taxon>
        <taxon>Pseudomonadati</taxon>
        <taxon>Pseudomonadota</taxon>
        <taxon>Alphaproteobacteria</taxon>
        <taxon>Hyphomicrobiales</taxon>
        <taxon>Rhizobiaceae</taxon>
        <taxon>Rhizobium/Agrobacterium group</taxon>
        <taxon>Rhizobium</taxon>
    </lineage>
</organism>
<evidence type="ECO:0000313" key="1">
    <source>
        <dbReference type="EMBL" id="WFR97112.1"/>
    </source>
</evidence>
<reference evidence="1 2" key="1">
    <citation type="journal article" date="2018" name="Sci. Rep.">
        <title>Rhizobium tumorigenes sp. nov., a novel plant tumorigenic bacterium isolated from cane gall tumors on thornless blackberry.</title>
        <authorList>
            <person name="Kuzmanovi N."/>
            <person name="Smalla K."/>
            <person name="Gronow S."/>
            <person name="PuBawska J."/>
        </authorList>
    </citation>
    <scope>NUCLEOTIDE SEQUENCE [LARGE SCALE GENOMIC DNA]</scope>
    <source>
        <strain evidence="1 2">1078</strain>
    </source>
</reference>
<evidence type="ECO:0008006" key="3">
    <source>
        <dbReference type="Google" id="ProtNLM"/>
    </source>
</evidence>
<proteinExistence type="predicted"/>
<dbReference type="InterPro" id="IPR027417">
    <property type="entry name" value="P-loop_NTPase"/>
</dbReference>
<keyword evidence="2" id="KW-1185">Reference proteome</keyword>
<gene>
    <name evidence="1" type="ORF">PR017_08420</name>
</gene>